<dbReference type="AlphaFoldDB" id="A0A6V7QPM4"/>
<organism evidence="1">
    <name type="scientific">Ananas comosus var. bracteatus</name>
    <name type="common">red pineapple</name>
    <dbReference type="NCBI Taxonomy" id="296719"/>
    <lineage>
        <taxon>Eukaryota</taxon>
        <taxon>Viridiplantae</taxon>
        <taxon>Streptophyta</taxon>
        <taxon>Embryophyta</taxon>
        <taxon>Tracheophyta</taxon>
        <taxon>Spermatophyta</taxon>
        <taxon>Magnoliopsida</taxon>
        <taxon>Liliopsida</taxon>
        <taxon>Poales</taxon>
        <taxon>Bromeliaceae</taxon>
        <taxon>Bromelioideae</taxon>
        <taxon>Ananas</taxon>
    </lineage>
</organism>
<dbReference type="PANTHER" id="PTHR33564:SF11">
    <property type="entry name" value="OS06G0604600 PROTEIN"/>
    <property type="match status" value="1"/>
</dbReference>
<dbReference type="EMBL" id="CAJEUB010000001">
    <property type="protein sequence ID" value="CAD1845170.1"/>
    <property type="molecule type" value="Genomic_DNA"/>
</dbReference>
<dbReference type="PANTHER" id="PTHR33564">
    <property type="entry name" value="TRANSMEMBRANE PROTEIN"/>
    <property type="match status" value="1"/>
</dbReference>
<protein>
    <submittedName>
        <fullName evidence="1">Uncharacterized protein</fullName>
    </submittedName>
</protein>
<accession>A0A6V7QPM4</accession>
<name>A0A6V7QPM4_ANACO</name>
<evidence type="ECO:0000313" key="1">
    <source>
        <dbReference type="EMBL" id="CAD1845170.1"/>
    </source>
</evidence>
<proteinExistence type="predicted"/>
<sequence length="130" mass="14212">MSSLMGSPGLALAATAMAVSGTVILLALCRQHKPLLDAYSASSDCCGLRPCISSSEKRRRERTRKKSTKRVHFADEVAVELDRERKNRSEGARARKVEEACACAGMPANRVALYNGILRHRLQQRVASAD</sequence>
<gene>
    <name evidence="1" type="ORF">CB5_LOCUS28381</name>
</gene>
<reference evidence="1" key="1">
    <citation type="submission" date="2020-07" db="EMBL/GenBank/DDBJ databases">
        <authorList>
            <person name="Lin J."/>
        </authorList>
    </citation>
    <scope>NUCLEOTIDE SEQUENCE</scope>
</reference>